<evidence type="ECO:0000313" key="1">
    <source>
        <dbReference type="EMBL" id="WEK55184.1"/>
    </source>
</evidence>
<accession>A0AA95EY72</accession>
<dbReference type="EMBL" id="CP119317">
    <property type="protein sequence ID" value="WEK55184.1"/>
    <property type="molecule type" value="Genomic_DNA"/>
</dbReference>
<proteinExistence type="predicted"/>
<evidence type="ECO:0000313" key="2">
    <source>
        <dbReference type="Proteomes" id="UP001178662"/>
    </source>
</evidence>
<dbReference type="AlphaFoldDB" id="A0AA95EY72"/>
<organism evidence="1 2">
    <name type="scientific">Candidatus Cohnella colombiensis</name>
    <dbReference type="NCBI Taxonomy" id="3121368"/>
    <lineage>
        <taxon>Bacteria</taxon>
        <taxon>Bacillati</taxon>
        <taxon>Bacillota</taxon>
        <taxon>Bacilli</taxon>
        <taxon>Bacillales</taxon>
        <taxon>Paenibacillaceae</taxon>
        <taxon>Cohnella</taxon>
    </lineage>
</organism>
<gene>
    <name evidence="1" type="ORF">P0Y55_03715</name>
</gene>
<keyword evidence="2" id="KW-1185">Reference proteome</keyword>
<protein>
    <submittedName>
        <fullName evidence="1">Uncharacterized protein</fullName>
    </submittedName>
</protein>
<name>A0AA95EY72_9BACL</name>
<sequence>MKQLLVFVLFAAMMCWLMFSPIYKHVLIIRQGLLQQEADYLLEVGASGKYGYIDGAMIADSRQRLSEYGFVESKLRYEVSTTSVDAGDDAAFPLPRGTGIKLVITYPYEQLLQIDKLIGITPHSSEARMVGRGMKMSEYVAE</sequence>
<dbReference type="Proteomes" id="UP001178662">
    <property type="component" value="Chromosome"/>
</dbReference>
<reference evidence="1" key="1">
    <citation type="submission" date="2023-03" db="EMBL/GenBank/DDBJ databases">
        <title>Andean soil-derived lignocellulolytic bacterial consortium as a source of novel taxa and putative plastic-active enzymes.</title>
        <authorList>
            <person name="Diaz-Garcia L."/>
            <person name="Chuvochina M."/>
            <person name="Feuerriegel G."/>
            <person name="Bunk B."/>
            <person name="Sproer C."/>
            <person name="Streit W.R."/>
            <person name="Rodriguez L.M."/>
            <person name="Overmann J."/>
            <person name="Jimenez D.J."/>
        </authorList>
    </citation>
    <scope>NUCLEOTIDE SEQUENCE</scope>
    <source>
        <strain evidence="1">MAG 2441</strain>
    </source>
</reference>